<sequence length="481" mass="56652">MWTRILFWNLKNKKKFLLTCIFCLTVILYATNFYSTSSLIQNTHYKTKCDLDYAKHLIIDMCSLYEQESSSIMGNLCPHLCDKANSYGYYQNYRMSDCNVKGHLSENTFDLSKSVLIYELYKDKDKIPEIPNKLVLKSTKQYYLDFDTHLDFDFKDKPILEQLKYLKMYIDSTLQTKFGIKLDPNELKAWSYEYEKDKKSAIEFLKNDMALKRTYDFNYYVKLFASDNFHFYLEALQSEDKRKMSNFIQNLMTLTSQDEYLFYTFYRSKPGAIKIYGSCGHFYMVEFAHPLTYRVRLMDLTERKKLALQFLDLVHNLDSTYLLKKVNMTLKSEPVQMCDVKLDNFGLNYEGKLRIIDTDMASPDSYLFSEKICDRNEDCHFFDCKSYCSPETKKCIGKRVNNNLQAVCEKIFDNDLNKLDGILTGIQFESNTHDEIMNKLKICKKPGTYKNSDIPDMTDHRISRTLANLLLDEGIKLGIKQ</sequence>
<keyword evidence="3" id="KW-1185">Reference proteome</keyword>
<evidence type="ECO:0000313" key="3">
    <source>
        <dbReference type="Proteomes" id="UP000276133"/>
    </source>
</evidence>
<reference evidence="2 3" key="1">
    <citation type="journal article" date="2018" name="Sci. Rep.">
        <title>Genomic signatures of local adaptation to the degree of environmental predictability in rotifers.</title>
        <authorList>
            <person name="Franch-Gras L."/>
            <person name="Hahn C."/>
            <person name="Garcia-Roger E.M."/>
            <person name="Carmona M.J."/>
            <person name="Serra M."/>
            <person name="Gomez A."/>
        </authorList>
    </citation>
    <scope>NUCLEOTIDE SEQUENCE [LARGE SCALE GENOMIC DNA]</scope>
    <source>
        <strain evidence="2">HYR1</strain>
    </source>
</reference>
<name>A0A3M7Q5G0_BRAPC</name>
<evidence type="ECO:0000259" key="1">
    <source>
        <dbReference type="Pfam" id="PF12260"/>
    </source>
</evidence>
<organism evidence="2 3">
    <name type="scientific">Brachionus plicatilis</name>
    <name type="common">Marine rotifer</name>
    <name type="synonym">Brachionus muelleri</name>
    <dbReference type="NCBI Taxonomy" id="10195"/>
    <lineage>
        <taxon>Eukaryota</taxon>
        <taxon>Metazoa</taxon>
        <taxon>Spiralia</taxon>
        <taxon>Gnathifera</taxon>
        <taxon>Rotifera</taxon>
        <taxon>Eurotatoria</taxon>
        <taxon>Monogononta</taxon>
        <taxon>Pseudotrocha</taxon>
        <taxon>Ploima</taxon>
        <taxon>Brachionidae</taxon>
        <taxon>Brachionus</taxon>
    </lineage>
</organism>
<dbReference type="Proteomes" id="UP000276133">
    <property type="component" value="Unassembled WGS sequence"/>
</dbReference>
<feature type="domain" description="FAM69 protein-kinase" evidence="1">
    <location>
        <begin position="252"/>
        <end position="446"/>
    </location>
</feature>
<accession>A0A3M7Q5G0</accession>
<dbReference type="InterPro" id="IPR022049">
    <property type="entry name" value="FAM69_kinase_dom"/>
</dbReference>
<gene>
    <name evidence="2" type="ORF">BpHYR1_000363</name>
</gene>
<dbReference type="EMBL" id="REGN01007389">
    <property type="protein sequence ID" value="RNA06432.1"/>
    <property type="molecule type" value="Genomic_DNA"/>
</dbReference>
<dbReference type="PANTHER" id="PTHR21093">
    <property type="entry name" value="DIVERGENT PROTEIN KINASE DOMAIN 1C-RELATED"/>
    <property type="match status" value="1"/>
</dbReference>
<dbReference type="AlphaFoldDB" id="A0A3M7Q5G0"/>
<dbReference type="OrthoDB" id="8543887at2759"/>
<evidence type="ECO:0000313" key="2">
    <source>
        <dbReference type="EMBL" id="RNA06432.1"/>
    </source>
</evidence>
<proteinExistence type="predicted"/>
<protein>
    <submittedName>
        <fullName evidence="2">FAM69C-like</fullName>
    </submittedName>
</protein>
<dbReference type="Pfam" id="PF12260">
    <property type="entry name" value="PIP49_C"/>
    <property type="match status" value="1"/>
</dbReference>
<dbReference type="PANTHER" id="PTHR21093:SF2">
    <property type="entry name" value="DIVERGENT PROTEIN KINASE DOMAIN 1C"/>
    <property type="match status" value="1"/>
</dbReference>
<comment type="caution">
    <text evidence="2">The sequence shown here is derived from an EMBL/GenBank/DDBJ whole genome shotgun (WGS) entry which is preliminary data.</text>
</comment>